<comment type="similarity">
    <text evidence="2">Belongs to the peptidase M50A family.</text>
</comment>
<feature type="signal peptide" evidence="9">
    <location>
        <begin position="1"/>
        <end position="23"/>
    </location>
</feature>
<keyword evidence="12" id="KW-1185">Reference proteome</keyword>
<feature type="compositionally biased region" description="Polar residues" evidence="7">
    <location>
        <begin position="481"/>
        <end position="491"/>
    </location>
</feature>
<evidence type="ECO:0000256" key="9">
    <source>
        <dbReference type="SAM" id="SignalP"/>
    </source>
</evidence>
<keyword evidence="3 8" id="KW-0812">Transmembrane</keyword>
<feature type="compositionally biased region" description="Gly residues" evidence="7">
    <location>
        <begin position="507"/>
        <end position="516"/>
    </location>
</feature>
<gene>
    <name evidence="11" type="ORF">EHS24_006559</name>
</gene>
<reference evidence="11 12" key="1">
    <citation type="submission" date="2018-11" db="EMBL/GenBank/DDBJ databases">
        <title>Genome sequence of Apiotrichum porosum DSM 27194.</title>
        <authorList>
            <person name="Aliyu H."/>
            <person name="Gorte O."/>
            <person name="Ochsenreither K."/>
        </authorList>
    </citation>
    <scope>NUCLEOTIDE SEQUENCE [LARGE SCALE GENOMIC DNA]</scope>
    <source>
        <strain evidence="11 12">DSM 27194</strain>
    </source>
</reference>
<evidence type="ECO:0000259" key="10">
    <source>
        <dbReference type="Pfam" id="PF02163"/>
    </source>
</evidence>
<dbReference type="GO" id="GO:1905897">
    <property type="term" value="P:regulation of response to endoplasmic reticulum stress"/>
    <property type="evidence" value="ECO:0007669"/>
    <property type="project" value="TreeGrafter"/>
</dbReference>
<proteinExistence type="inferred from homology"/>
<dbReference type="Proteomes" id="UP000279236">
    <property type="component" value="Unassembled WGS sequence"/>
</dbReference>
<evidence type="ECO:0000313" key="12">
    <source>
        <dbReference type="Proteomes" id="UP000279236"/>
    </source>
</evidence>
<dbReference type="GO" id="GO:0004222">
    <property type="term" value="F:metalloendopeptidase activity"/>
    <property type="evidence" value="ECO:0007669"/>
    <property type="project" value="InterPro"/>
</dbReference>
<dbReference type="GO" id="GO:0016020">
    <property type="term" value="C:membrane"/>
    <property type="evidence" value="ECO:0007669"/>
    <property type="project" value="InterPro"/>
</dbReference>
<feature type="region of interest" description="Disordered" evidence="7">
    <location>
        <begin position="478"/>
        <end position="524"/>
    </location>
</feature>
<dbReference type="EMBL" id="RSCE01000003">
    <property type="protein sequence ID" value="RSH84984.1"/>
    <property type="molecule type" value="Genomic_DNA"/>
</dbReference>
<keyword evidence="4 8" id="KW-1133">Transmembrane helix</keyword>
<sequence length="563" mass="60643">MLDVLFPVIALVLLFHALRHAPAFLASSSANYGLRNRSLPAAYRLAPRAEWLVERSSITVSATTTALNPVPKRIASGLGNNARILAKRFYDAGVLFGIVGGVVGVAGAVWALARVWLAVWDEVEAHAQVQSVPVPALVRRAVTAIAQVPVPKLHTANAGLQPLIPGVTTPLSHLPTLVLAIVLCQLVHELGHAVAAALDDVTPSKLAFSLHLVIPSASVIFPSSIDYLPGRTRARIATSGPWHNLLLWVTLWALGGVGSSVFYQDRAAEGRIVSGLEPGAALASHLQSGDLITHVDDKFIGGHADIWERYLTGTDTSAAHTGWCLSKWEFAEAPRAPCEQSNQIAFQLSPASGNDNLRCLEPHTILAHPAVDCHCPVAQVCIRPAPSEHILRIRFRRGSKWDTILWSGERTAVLDQVHVTTHTPRLWGSATQWGSLFMTYMRIATLSLYLLNLLPLPHTDGIQLLSALLAGGHRAMRPARQLSTQQSSRHPTINPYRYDDSDDSDDGGSGSGGGGPEPSWATGHGRREDLWARRLRRGVEGTTAAVVAGWALGWAMLGLLRSS</sequence>
<dbReference type="SUPFAM" id="SSF50156">
    <property type="entry name" value="PDZ domain-like"/>
    <property type="match status" value="1"/>
</dbReference>
<evidence type="ECO:0000256" key="6">
    <source>
        <dbReference type="ARBA" id="ARBA00032658"/>
    </source>
</evidence>
<dbReference type="GeneID" id="39591102"/>
<comment type="caution">
    <text evidence="11">The sequence shown here is derived from an EMBL/GenBank/DDBJ whole genome shotgun (WGS) entry which is preliminary data.</text>
</comment>
<dbReference type="RefSeq" id="XP_028478432.1">
    <property type="nucleotide sequence ID" value="XM_028621980.1"/>
</dbReference>
<evidence type="ECO:0000256" key="3">
    <source>
        <dbReference type="ARBA" id="ARBA00022692"/>
    </source>
</evidence>
<evidence type="ECO:0000313" key="11">
    <source>
        <dbReference type="EMBL" id="RSH84984.1"/>
    </source>
</evidence>
<dbReference type="GO" id="GO:0005737">
    <property type="term" value="C:cytoplasm"/>
    <property type="evidence" value="ECO:0007669"/>
    <property type="project" value="TreeGrafter"/>
</dbReference>
<dbReference type="PANTHER" id="PTHR13325">
    <property type="entry name" value="PROTEASE M50 MEMBRANE-BOUND TRANSCRIPTION FACTOR SITE 2 PROTEASE"/>
    <property type="match status" value="1"/>
</dbReference>
<feature type="chain" id="PRO_5019480105" description="Endopeptidase S2P" evidence="9">
    <location>
        <begin position="24"/>
        <end position="563"/>
    </location>
</feature>
<organism evidence="11 12">
    <name type="scientific">Apiotrichum porosum</name>
    <dbReference type="NCBI Taxonomy" id="105984"/>
    <lineage>
        <taxon>Eukaryota</taxon>
        <taxon>Fungi</taxon>
        <taxon>Dikarya</taxon>
        <taxon>Basidiomycota</taxon>
        <taxon>Agaricomycotina</taxon>
        <taxon>Tremellomycetes</taxon>
        <taxon>Trichosporonales</taxon>
        <taxon>Trichosporonaceae</taxon>
        <taxon>Apiotrichum</taxon>
    </lineage>
</organism>
<keyword evidence="5 8" id="KW-0472">Membrane</keyword>
<feature type="domain" description="Peptidase M50" evidence="10">
    <location>
        <begin position="177"/>
        <end position="479"/>
    </location>
</feature>
<protein>
    <recommendedName>
        <fullName evidence="6">Endopeptidase S2P</fullName>
    </recommendedName>
</protein>
<dbReference type="PANTHER" id="PTHR13325:SF3">
    <property type="entry name" value="MEMBRANE-BOUND TRANSCRIPTION FACTOR SITE-2 PROTEASE"/>
    <property type="match status" value="1"/>
</dbReference>
<evidence type="ECO:0000256" key="4">
    <source>
        <dbReference type="ARBA" id="ARBA00022989"/>
    </source>
</evidence>
<evidence type="ECO:0000256" key="5">
    <source>
        <dbReference type="ARBA" id="ARBA00023136"/>
    </source>
</evidence>
<dbReference type="STRING" id="105984.A0A427Y1F1"/>
<dbReference type="InterPro" id="IPR036034">
    <property type="entry name" value="PDZ_sf"/>
</dbReference>
<evidence type="ECO:0000256" key="8">
    <source>
        <dbReference type="SAM" id="Phobius"/>
    </source>
</evidence>
<dbReference type="OrthoDB" id="7694678at2759"/>
<keyword evidence="9" id="KW-0732">Signal</keyword>
<evidence type="ECO:0000256" key="2">
    <source>
        <dbReference type="ARBA" id="ARBA00009989"/>
    </source>
</evidence>
<dbReference type="Pfam" id="PF02163">
    <property type="entry name" value="Peptidase_M50"/>
    <property type="match status" value="1"/>
</dbReference>
<dbReference type="AlphaFoldDB" id="A0A427Y1F1"/>
<feature type="transmembrane region" description="Helical" evidence="8">
    <location>
        <begin position="92"/>
        <end position="113"/>
    </location>
</feature>
<evidence type="ECO:0000256" key="7">
    <source>
        <dbReference type="SAM" id="MobiDB-lite"/>
    </source>
</evidence>
<name>A0A427Y1F1_9TREE</name>
<comment type="subcellular location">
    <subcellularLocation>
        <location evidence="1">Endomembrane system</location>
        <topology evidence="1">Multi-pass membrane protein</topology>
    </subcellularLocation>
</comment>
<dbReference type="GO" id="GO:0031293">
    <property type="term" value="P:membrane protein intracellular domain proteolysis"/>
    <property type="evidence" value="ECO:0007669"/>
    <property type="project" value="TreeGrafter"/>
</dbReference>
<dbReference type="GO" id="GO:0012505">
    <property type="term" value="C:endomembrane system"/>
    <property type="evidence" value="ECO:0007669"/>
    <property type="project" value="UniProtKB-SubCell"/>
</dbReference>
<accession>A0A427Y1F1</accession>
<dbReference type="InterPro" id="IPR008915">
    <property type="entry name" value="Peptidase_M50"/>
</dbReference>
<dbReference type="InterPro" id="IPR001193">
    <property type="entry name" value="MBTPS2"/>
</dbReference>
<evidence type="ECO:0000256" key="1">
    <source>
        <dbReference type="ARBA" id="ARBA00004127"/>
    </source>
</evidence>